<evidence type="ECO:0000313" key="2">
    <source>
        <dbReference type="EMBL" id="MBE9077817.1"/>
    </source>
</evidence>
<evidence type="ECO:0000256" key="1">
    <source>
        <dbReference type="SAM" id="Phobius"/>
    </source>
</evidence>
<feature type="transmembrane region" description="Helical" evidence="1">
    <location>
        <begin position="21"/>
        <end position="41"/>
    </location>
</feature>
<gene>
    <name evidence="2" type="ORF">IQ241_11015</name>
</gene>
<accession>A0A8J7AXF3</accession>
<keyword evidence="1" id="KW-0472">Membrane</keyword>
<keyword evidence="3" id="KW-1185">Reference proteome</keyword>
<dbReference type="AlphaFoldDB" id="A0A8J7AXF3"/>
<dbReference type="EMBL" id="JADEXG010000022">
    <property type="protein sequence ID" value="MBE9077817.1"/>
    <property type="molecule type" value="Genomic_DNA"/>
</dbReference>
<sequence length="59" mass="6607">MSSPPPDPKRAQERTQKLKRIFLGLILIGLIAGGFLAFGVVKVMQRFGLTDNQPQIEQR</sequence>
<proteinExistence type="predicted"/>
<dbReference type="RefSeq" id="WP_193906977.1">
    <property type="nucleotide sequence ID" value="NZ_JADEXG010000022.1"/>
</dbReference>
<evidence type="ECO:0000313" key="3">
    <source>
        <dbReference type="Proteomes" id="UP000636505"/>
    </source>
</evidence>
<keyword evidence="1" id="KW-1133">Transmembrane helix</keyword>
<keyword evidence="1" id="KW-0812">Transmembrane</keyword>
<dbReference type="Proteomes" id="UP000636505">
    <property type="component" value="Unassembled WGS sequence"/>
</dbReference>
<organism evidence="2 3">
    <name type="scientific">Vasconcelosia minhoensis LEGE 07310</name>
    <dbReference type="NCBI Taxonomy" id="915328"/>
    <lineage>
        <taxon>Bacteria</taxon>
        <taxon>Bacillati</taxon>
        <taxon>Cyanobacteriota</taxon>
        <taxon>Cyanophyceae</taxon>
        <taxon>Nodosilineales</taxon>
        <taxon>Cymatolegaceae</taxon>
        <taxon>Vasconcelosia</taxon>
        <taxon>Vasconcelosia minhoensis</taxon>
    </lineage>
</organism>
<reference evidence="2" key="1">
    <citation type="submission" date="2020-10" db="EMBL/GenBank/DDBJ databases">
        <authorList>
            <person name="Castelo-Branco R."/>
            <person name="Eusebio N."/>
            <person name="Adriana R."/>
            <person name="Vieira A."/>
            <person name="Brugerolle De Fraissinette N."/>
            <person name="Rezende De Castro R."/>
            <person name="Schneider M.P."/>
            <person name="Vasconcelos V."/>
            <person name="Leao P.N."/>
        </authorList>
    </citation>
    <scope>NUCLEOTIDE SEQUENCE</scope>
    <source>
        <strain evidence="2">LEGE 07310</strain>
    </source>
</reference>
<protein>
    <submittedName>
        <fullName evidence="2">Uncharacterized protein</fullName>
    </submittedName>
</protein>
<comment type="caution">
    <text evidence="2">The sequence shown here is derived from an EMBL/GenBank/DDBJ whole genome shotgun (WGS) entry which is preliminary data.</text>
</comment>
<name>A0A8J7AXF3_9CYAN</name>